<evidence type="ECO:0000313" key="4">
    <source>
        <dbReference type="EMBL" id="UVF62541.1"/>
    </source>
</evidence>
<dbReference type="KEGG" id="vg:80545096"/>
<dbReference type="SUPFAM" id="SSF47781">
    <property type="entry name" value="RuvA domain 2-like"/>
    <property type="match status" value="1"/>
</dbReference>
<sequence>MDRHFKNNFVIIYGDLKQGIKQILEKSNTKTPPQIRAIMYENKFMSAIGRISLDTDTQVMWVKDEVVASNIIVTIAKMQKYQRDIIQPQLIKRITTDDLRLDVLTCIKGISIKKAKLLIKRFGSIMEIGEQTVEEIQQIEGIGETLAQRILQTLNSEREVKI</sequence>
<evidence type="ECO:0000256" key="2">
    <source>
        <dbReference type="ARBA" id="ARBA00023204"/>
    </source>
</evidence>
<accession>A0A976UBR2</accession>
<evidence type="ECO:0000313" key="5">
    <source>
        <dbReference type="Proteomes" id="UP001157002"/>
    </source>
</evidence>
<dbReference type="Pfam" id="PF12826">
    <property type="entry name" value="HHH_2"/>
    <property type="match status" value="1"/>
</dbReference>
<reference evidence="4 5" key="1">
    <citation type="submission" date="2022-05" db="EMBL/GenBank/DDBJ databases">
        <title>Diverse viruses of marine archaea discovered using metagenomics.</title>
        <authorList>
            <person name="Zhou Y."/>
        </authorList>
    </citation>
    <scope>NUCLEOTIDE SEQUENCE [LARGE SCALE GENOMIC DNA]</scope>
    <source>
        <strain evidence="4">YSH_150918</strain>
    </source>
</reference>
<dbReference type="Proteomes" id="UP001157002">
    <property type="component" value="Segment"/>
</dbReference>
<evidence type="ECO:0000259" key="3">
    <source>
        <dbReference type="SMART" id="SM00278"/>
    </source>
</evidence>
<dbReference type="GeneID" id="80545096"/>
<evidence type="ECO:0000256" key="1">
    <source>
        <dbReference type="ARBA" id="ARBA00022763"/>
    </source>
</evidence>
<feature type="domain" description="Helix-hairpin-helix DNA-binding motif class 1" evidence="3">
    <location>
        <begin position="134"/>
        <end position="153"/>
    </location>
</feature>
<protein>
    <submittedName>
        <fullName evidence="4">ERCC4-type nuclease</fullName>
    </submittedName>
</protein>
<feature type="domain" description="Helix-hairpin-helix DNA-binding motif class 1" evidence="3">
    <location>
        <begin position="102"/>
        <end position="121"/>
    </location>
</feature>
<dbReference type="EMBL" id="ON649702">
    <property type="protein sequence ID" value="UVF62541.1"/>
    <property type="molecule type" value="Genomic_DNA"/>
</dbReference>
<dbReference type="GO" id="GO:0006281">
    <property type="term" value="P:DNA repair"/>
    <property type="evidence" value="ECO:0007669"/>
    <property type="project" value="UniProtKB-KW"/>
</dbReference>
<dbReference type="GO" id="GO:0003677">
    <property type="term" value="F:DNA binding"/>
    <property type="evidence" value="ECO:0007669"/>
    <property type="project" value="InterPro"/>
</dbReference>
<keyword evidence="5" id="KW-1185">Reference proteome</keyword>
<proteinExistence type="predicted"/>
<dbReference type="RefSeq" id="YP_010806135.1">
    <property type="nucleotide sequence ID" value="NC_077214.1"/>
</dbReference>
<keyword evidence="1" id="KW-0227">DNA damage</keyword>
<organism evidence="4 5">
    <name type="scientific">Poseidoniales virus YSH_150918</name>
    <dbReference type="NCBI Taxonomy" id="3071324"/>
    <lineage>
        <taxon>Viruses</taxon>
        <taxon>Duplodnaviria</taxon>
        <taxon>Heunggongvirae</taxon>
        <taxon>Uroviricota</taxon>
        <taxon>Caudoviricetes</taxon>
        <taxon>Magrovirales</taxon>
        <taxon>Aoguangviridae</taxon>
        <taxon>Aobingvirus</taxon>
        <taxon>Aobingvirus yangshanense</taxon>
    </lineage>
</organism>
<dbReference type="InterPro" id="IPR041663">
    <property type="entry name" value="DisA/LigA_HHH"/>
</dbReference>
<dbReference type="InterPro" id="IPR010994">
    <property type="entry name" value="RuvA_2-like"/>
</dbReference>
<keyword evidence="2" id="KW-0234">DNA repair</keyword>
<name>A0A976UBR2_9CAUD</name>
<dbReference type="Gene3D" id="1.10.150.20">
    <property type="entry name" value="5' to 3' exonuclease, C-terminal subdomain"/>
    <property type="match status" value="1"/>
</dbReference>
<dbReference type="SMART" id="SM00278">
    <property type="entry name" value="HhH1"/>
    <property type="match status" value="2"/>
</dbReference>
<dbReference type="InterPro" id="IPR003583">
    <property type="entry name" value="Hlx-hairpin-Hlx_DNA-bd_motif"/>
</dbReference>